<gene>
    <name evidence="4" type="primary">makD1</name>
</gene>
<evidence type="ECO:0000259" key="2">
    <source>
        <dbReference type="Pfam" id="PF00501"/>
    </source>
</evidence>
<sequence>MLLAALHAGADHPAALRLRGRDLSRQELLGWAGSVARDIRGASAVAVRAEPTVTTAVAVVAGLLAGVPVVPVPPDAGPAERGHILRDSGAALLLTPTREPAADGEPPGLPVERAGRADVDWAPPAPEQPALILYTSGTTGAPKGAVIPHAAIAAGLDALAEAWRWTPDDVLVHGLPLFHVHGLVLGLLGPLRIGGRLVHTGRPTPQAYAAAGGSLYFGVPTVWSRIAAEPAAARALRPARLLVSGSAALPVPVFHRLAAWSGQPPLERYGMTETLITVSGRADGVRRAGHVGLPLAGVRTRLVDDAGTEVPADGSTIGRLQVRGPTLFSGYLHREPVPMPDGWFDTGDIAVIGPDGWHRIVGRASIDLIKTGGYRVGAGEVEDALLAHPAVSEAAVVGAPHPDLGEEITAYVVADGAEPQQLIDFVAGHLSVHKRPRRVHLVDRLPRNALGKVQKTLLRDATG</sequence>
<dbReference type="InterPro" id="IPR020845">
    <property type="entry name" value="AMP-binding_CS"/>
</dbReference>
<dbReference type="PROSITE" id="PS00455">
    <property type="entry name" value="AMP_BINDING"/>
    <property type="match status" value="1"/>
</dbReference>
<feature type="domain" description="AMP-dependent synthetase/ligase" evidence="2">
    <location>
        <begin position="35"/>
        <end position="332"/>
    </location>
</feature>
<protein>
    <submittedName>
        <fullName evidence="4">Acyl-CoA synthetase</fullName>
    </submittedName>
</protein>
<dbReference type="PANTHER" id="PTHR43201">
    <property type="entry name" value="ACYL-COA SYNTHETASE"/>
    <property type="match status" value="1"/>
</dbReference>
<feature type="domain" description="AMP-binding enzyme C-terminal" evidence="3">
    <location>
        <begin position="380"/>
        <end position="452"/>
    </location>
</feature>
<dbReference type="InterPro" id="IPR045851">
    <property type="entry name" value="AMP-bd_C_sf"/>
</dbReference>
<dbReference type="Gene3D" id="3.30.300.30">
    <property type="match status" value="1"/>
</dbReference>
<reference evidence="4" key="1">
    <citation type="submission" date="2015-01" db="EMBL/GenBank/DDBJ databases">
        <title>Characterization of the biosynthetic gene cluster for maklamicin, a spirotetronate-class antibiotic of the endophytic Micromonospora sp. GMKU326.</title>
        <authorList>
            <person name="Kitani S."/>
            <person name="Ratama D."/>
            <person name="Hashimoto J."/>
            <person name="Thamchaipenet A."/>
            <person name="Igarashi Y."/>
            <person name="Shin-ya K."/>
            <person name="Ikeda H."/>
            <person name="Nihira T."/>
        </authorList>
    </citation>
    <scope>NUCLEOTIDE SEQUENCE</scope>
    <source>
        <strain evidence="4">GMKU326</strain>
    </source>
</reference>
<dbReference type="Gene3D" id="3.40.50.12780">
    <property type="entry name" value="N-terminal domain of ligase-like"/>
    <property type="match status" value="1"/>
</dbReference>
<dbReference type="InterPro" id="IPR042099">
    <property type="entry name" value="ANL_N_sf"/>
</dbReference>
<dbReference type="InterPro" id="IPR000873">
    <property type="entry name" value="AMP-dep_synth/lig_dom"/>
</dbReference>
<evidence type="ECO:0000259" key="3">
    <source>
        <dbReference type="Pfam" id="PF13193"/>
    </source>
</evidence>
<dbReference type="EMBL" id="LC021382">
    <property type="protein sequence ID" value="BAQ25518.1"/>
    <property type="molecule type" value="Genomic_DNA"/>
</dbReference>
<dbReference type="GO" id="GO:0006631">
    <property type="term" value="P:fatty acid metabolic process"/>
    <property type="evidence" value="ECO:0007669"/>
    <property type="project" value="TreeGrafter"/>
</dbReference>
<organism evidence="4">
    <name type="scientific">Micromonospora sp. GMKU326</name>
    <dbReference type="NCBI Taxonomy" id="718015"/>
    <lineage>
        <taxon>Bacteria</taxon>
        <taxon>Bacillati</taxon>
        <taxon>Actinomycetota</taxon>
        <taxon>Actinomycetes</taxon>
        <taxon>Micromonosporales</taxon>
        <taxon>Micromonosporaceae</taxon>
        <taxon>Micromonospora</taxon>
    </lineage>
</organism>
<evidence type="ECO:0000313" key="4">
    <source>
        <dbReference type="EMBL" id="BAQ25518.1"/>
    </source>
</evidence>
<dbReference type="Pfam" id="PF00501">
    <property type="entry name" value="AMP-binding"/>
    <property type="match status" value="1"/>
</dbReference>
<comment type="similarity">
    <text evidence="1">Belongs to the ATP-dependent AMP-binding enzyme family.</text>
</comment>
<dbReference type="SUPFAM" id="SSF56801">
    <property type="entry name" value="Acetyl-CoA synthetase-like"/>
    <property type="match status" value="1"/>
</dbReference>
<dbReference type="Pfam" id="PF13193">
    <property type="entry name" value="AMP-binding_C"/>
    <property type="match status" value="1"/>
</dbReference>
<dbReference type="NCBIfam" id="NF005858">
    <property type="entry name" value="PRK07787.1"/>
    <property type="match status" value="1"/>
</dbReference>
<name>A0A0B6VQ07_9ACTN</name>
<accession>A0A0B6VQ07</accession>
<dbReference type="AlphaFoldDB" id="A0A0B6VQ07"/>
<dbReference type="PANTHER" id="PTHR43201:SF8">
    <property type="entry name" value="ACYL-COA SYNTHETASE FAMILY MEMBER 3"/>
    <property type="match status" value="1"/>
</dbReference>
<dbReference type="InterPro" id="IPR025110">
    <property type="entry name" value="AMP-bd_C"/>
</dbReference>
<dbReference type="GO" id="GO:0031956">
    <property type="term" value="F:medium-chain fatty acid-CoA ligase activity"/>
    <property type="evidence" value="ECO:0007669"/>
    <property type="project" value="TreeGrafter"/>
</dbReference>
<proteinExistence type="inferred from homology"/>
<evidence type="ECO:0000256" key="1">
    <source>
        <dbReference type="ARBA" id="ARBA00006432"/>
    </source>
</evidence>